<evidence type="ECO:0000256" key="3">
    <source>
        <dbReference type="ARBA" id="ARBA00022475"/>
    </source>
</evidence>
<evidence type="ECO:0008006" key="10">
    <source>
        <dbReference type="Google" id="ProtNLM"/>
    </source>
</evidence>
<gene>
    <name evidence="8" type="ORF">ULMA_23590</name>
</gene>
<keyword evidence="5 7" id="KW-1133">Transmembrane helix</keyword>
<dbReference type="GO" id="GO:0005886">
    <property type="term" value="C:plasma membrane"/>
    <property type="evidence" value="ECO:0007669"/>
    <property type="project" value="UniProtKB-SubCell"/>
</dbReference>
<keyword evidence="6 7" id="KW-0472">Membrane</keyword>
<feature type="transmembrane region" description="Helical" evidence="7">
    <location>
        <begin position="100"/>
        <end position="116"/>
    </location>
</feature>
<evidence type="ECO:0000256" key="5">
    <source>
        <dbReference type="ARBA" id="ARBA00022989"/>
    </source>
</evidence>
<evidence type="ECO:0000256" key="4">
    <source>
        <dbReference type="ARBA" id="ARBA00022692"/>
    </source>
</evidence>
<evidence type="ECO:0000256" key="6">
    <source>
        <dbReference type="ARBA" id="ARBA00023136"/>
    </source>
</evidence>
<dbReference type="InterPro" id="IPR051907">
    <property type="entry name" value="DoxX-like_oxidoreductase"/>
</dbReference>
<feature type="transmembrane region" description="Helical" evidence="7">
    <location>
        <begin position="7"/>
        <end position="25"/>
    </location>
</feature>
<dbReference type="AlphaFoldDB" id="A0A5J4J377"/>
<sequence length="123" mass="13185">MTSTYHIGLLFLRVAFSGMMLTHGIPKLMKLVQGNMEFGDPIGIGSVPSFILTVIAEAICPLLIIIGYRTRFASVPVIITMAVAAFIVHGADPLGTKEKALLYLFGFVAVALLGPGKHSVDRK</sequence>
<dbReference type="OrthoDB" id="9813193at2"/>
<evidence type="ECO:0000313" key="9">
    <source>
        <dbReference type="Proteomes" id="UP000326509"/>
    </source>
</evidence>
<proteinExistence type="inferred from homology"/>
<evidence type="ECO:0000256" key="1">
    <source>
        <dbReference type="ARBA" id="ARBA00004651"/>
    </source>
</evidence>
<comment type="subcellular location">
    <subcellularLocation>
        <location evidence="1">Cell membrane</location>
        <topology evidence="1">Multi-pass membrane protein</topology>
    </subcellularLocation>
</comment>
<reference evidence="8 9" key="1">
    <citation type="submission" date="2019-08" db="EMBL/GenBank/DDBJ databases">
        <title>Draft genome sequence of Ulvibacter marinus type strain NBRC 109484.</title>
        <authorList>
            <person name="Kawano K."/>
            <person name="Ushijima N."/>
            <person name="Kihara M."/>
            <person name="Itoh H."/>
        </authorList>
    </citation>
    <scope>NUCLEOTIDE SEQUENCE [LARGE SCALE GENOMIC DNA]</scope>
    <source>
        <strain evidence="8 9">NBRC 109484</strain>
    </source>
</reference>
<dbReference type="EMBL" id="BKCG01000006">
    <property type="protein sequence ID" value="GER60251.1"/>
    <property type="molecule type" value="Genomic_DNA"/>
</dbReference>
<keyword evidence="3" id="KW-1003">Cell membrane</keyword>
<dbReference type="RefSeq" id="WP_151674684.1">
    <property type="nucleotide sequence ID" value="NZ_BKCG01000006.1"/>
</dbReference>
<keyword evidence="4 7" id="KW-0812">Transmembrane</keyword>
<dbReference type="PANTHER" id="PTHR33452:SF1">
    <property type="entry name" value="INNER MEMBRANE PROTEIN YPHA-RELATED"/>
    <property type="match status" value="1"/>
</dbReference>
<feature type="transmembrane region" description="Helical" evidence="7">
    <location>
        <begin position="45"/>
        <end position="65"/>
    </location>
</feature>
<comment type="similarity">
    <text evidence="2">Belongs to the DoxX family.</text>
</comment>
<name>A0A5J4J377_9FLAO</name>
<keyword evidence="9" id="KW-1185">Reference proteome</keyword>
<organism evidence="8 9">
    <name type="scientific">Patiriisocius marinus</name>
    <dbReference type="NCBI Taxonomy" id="1397112"/>
    <lineage>
        <taxon>Bacteria</taxon>
        <taxon>Pseudomonadati</taxon>
        <taxon>Bacteroidota</taxon>
        <taxon>Flavobacteriia</taxon>
        <taxon>Flavobacteriales</taxon>
        <taxon>Flavobacteriaceae</taxon>
        <taxon>Patiriisocius</taxon>
    </lineage>
</organism>
<feature type="transmembrane region" description="Helical" evidence="7">
    <location>
        <begin position="72"/>
        <end position="88"/>
    </location>
</feature>
<dbReference type="Pfam" id="PF07681">
    <property type="entry name" value="DoxX"/>
    <property type="match status" value="1"/>
</dbReference>
<dbReference type="Proteomes" id="UP000326509">
    <property type="component" value="Unassembled WGS sequence"/>
</dbReference>
<accession>A0A5J4J377</accession>
<dbReference type="InterPro" id="IPR032808">
    <property type="entry name" value="DoxX"/>
</dbReference>
<dbReference type="PANTHER" id="PTHR33452">
    <property type="entry name" value="OXIDOREDUCTASE CATD-RELATED"/>
    <property type="match status" value="1"/>
</dbReference>
<comment type="caution">
    <text evidence="8">The sequence shown here is derived from an EMBL/GenBank/DDBJ whole genome shotgun (WGS) entry which is preliminary data.</text>
</comment>
<protein>
    <recommendedName>
        <fullName evidence="10">Oxidoreductase</fullName>
    </recommendedName>
</protein>
<evidence type="ECO:0000313" key="8">
    <source>
        <dbReference type="EMBL" id="GER60251.1"/>
    </source>
</evidence>
<evidence type="ECO:0000256" key="7">
    <source>
        <dbReference type="SAM" id="Phobius"/>
    </source>
</evidence>
<evidence type="ECO:0000256" key="2">
    <source>
        <dbReference type="ARBA" id="ARBA00006679"/>
    </source>
</evidence>